<evidence type="ECO:0000313" key="1">
    <source>
        <dbReference type="EMBL" id="SHM39039.1"/>
    </source>
</evidence>
<reference evidence="1 2" key="1">
    <citation type="submission" date="2016-11" db="EMBL/GenBank/DDBJ databases">
        <authorList>
            <person name="Jaros S."/>
            <person name="Januszkiewicz K."/>
            <person name="Wedrychowicz H."/>
        </authorList>
    </citation>
    <scope>NUCLEOTIDE SEQUENCE [LARGE SCALE GENOMIC DNA]</scope>
    <source>
        <strain evidence="1 2">Y1</strain>
    </source>
</reference>
<proteinExistence type="predicted"/>
<dbReference type="EMBL" id="FRCT01000004">
    <property type="protein sequence ID" value="SHM39039.1"/>
    <property type="molecule type" value="Genomic_DNA"/>
</dbReference>
<dbReference type="OrthoDB" id="2618621at2"/>
<accession>A0A1M7IED4</accession>
<protein>
    <submittedName>
        <fullName evidence="1">Uncharacterized protein</fullName>
    </submittedName>
</protein>
<evidence type="ECO:0000313" key="2">
    <source>
        <dbReference type="Proteomes" id="UP000184394"/>
    </source>
</evidence>
<name>A0A1M7IED4_RUMFL</name>
<organism evidence="1 2">
    <name type="scientific">Ruminococcus flavefaciens</name>
    <dbReference type="NCBI Taxonomy" id="1265"/>
    <lineage>
        <taxon>Bacteria</taxon>
        <taxon>Bacillati</taxon>
        <taxon>Bacillota</taxon>
        <taxon>Clostridia</taxon>
        <taxon>Eubacteriales</taxon>
        <taxon>Oscillospiraceae</taxon>
        <taxon>Ruminococcus</taxon>
    </lineage>
</organism>
<dbReference type="RefSeq" id="WP_072949641.1">
    <property type="nucleotide sequence ID" value="NZ_FRCT01000004.1"/>
</dbReference>
<gene>
    <name evidence="1" type="ORF">SAMN04487860_10467</name>
</gene>
<dbReference type="Proteomes" id="UP000184394">
    <property type="component" value="Unassembled WGS sequence"/>
</dbReference>
<sequence>MKWITLIGDDTLTLKLIKDMKHTGALKAYDVKTNRFCLEYSDGHILYDFDTDLSDWQDDLADLPFKATCCIMMIYTNSKNVRNELLQPDFPQNVYVDNDHGIILPLKEYIAVGMPMDD</sequence>
<dbReference type="AlphaFoldDB" id="A0A1M7IED4"/>